<protein>
    <recommendedName>
        <fullName evidence="9">UDP-3-O-[3-hydroxymyristoyl] glucosamine N-acyltransferase</fullName>
    </recommendedName>
</protein>
<dbReference type="PANTHER" id="PTHR43378">
    <property type="entry name" value="UDP-3-O-ACYLGLUCOSAMINE N-ACYLTRANSFERASE"/>
    <property type="match status" value="1"/>
</dbReference>
<dbReference type="Proteomes" id="UP001061958">
    <property type="component" value="Unassembled WGS sequence"/>
</dbReference>
<evidence type="ECO:0000313" key="7">
    <source>
        <dbReference type="EMBL" id="GJQ14475.1"/>
    </source>
</evidence>
<reference evidence="7" key="2">
    <citation type="submission" date="2022-01" db="EMBL/GenBank/DDBJ databases">
        <authorList>
            <person name="Hirooka S."/>
            <person name="Miyagishima S.Y."/>
        </authorList>
    </citation>
    <scope>NUCLEOTIDE SEQUENCE</scope>
    <source>
        <strain evidence="7">NBRC 102759</strain>
    </source>
</reference>
<evidence type="ECO:0000256" key="6">
    <source>
        <dbReference type="SAM" id="Phobius"/>
    </source>
</evidence>
<keyword evidence="6" id="KW-0812">Transmembrane</keyword>
<keyword evidence="4" id="KW-0443">Lipid metabolism</keyword>
<comment type="caution">
    <text evidence="7">The sequence shown here is derived from an EMBL/GenBank/DDBJ whole genome shotgun (WGS) entry which is preliminary data.</text>
</comment>
<evidence type="ECO:0000256" key="3">
    <source>
        <dbReference type="ARBA" id="ARBA00022679"/>
    </source>
</evidence>
<keyword evidence="6" id="KW-1133">Transmembrane helix</keyword>
<dbReference type="GO" id="GO:0016020">
    <property type="term" value="C:membrane"/>
    <property type="evidence" value="ECO:0007669"/>
    <property type="project" value="GOC"/>
</dbReference>
<evidence type="ECO:0000313" key="8">
    <source>
        <dbReference type="Proteomes" id="UP001061958"/>
    </source>
</evidence>
<dbReference type="EMBL" id="BQMJ01000055">
    <property type="protein sequence ID" value="GJQ14475.1"/>
    <property type="molecule type" value="Genomic_DNA"/>
</dbReference>
<evidence type="ECO:0000256" key="1">
    <source>
        <dbReference type="ARBA" id="ARBA00022516"/>
    </source>
</evidence>
<keyword evidence="6" id="KW-0472">Membrane</keyword>
<organism evidence="7 8">
    <name type="scientific">Galdieria partita</name>
    <dbReference type="NCBI Taxonomy" id="83374"/>
    <lineage>
        <taxon>Eukaryota</taxon>
        <taxon>Rhodophyta</taxon>
        <taxon>Bangiophyceae</taxon>
        <taxon>Galdieriales</taxon>
        <taxon>Galdieriaceae</taxon>
        <taxon>Galdieria</taxon>
    </lineage>
</organism>
<dbReference type="InterPro" id="IPR001451">
    <property type="entry name" value="Hexapep"/>
</dbReference>
<sequence>MGEYRISRNFAVIHSEAEVSDEALLDPHCVVHRAAVIGKGTKIGANTVVGPFVSVGADCTVGCNVTLENCRIGDRCVIHSGVCIGQDGFGFYFDENNNVVKKPQTRQVIVGNDVEIGANSCIDRGSWRDTVIGDLTKIDNLVQIGHNVHIKGPAFICGQAGLAGSVTLGSFVRLAGRSGVVDHVTVGDHVDIAACSILTKNAPSDTVWAGFPAQDIHSWKKELLAIRNLAKSYVTPGQSAPGNQKKLFRQGGRQVYLFSIVGIVALFSMGYISMHLSLHKAKELGNMTSSKKNTSE</sequence>
<evidence type="ECO:0000256" key="2">
    <source>
        <dbReference type="ARBA" id="ARBA00022556"/>
    </source>
</evidence>
<dbReference type="OrthoDB" id="2355at2759"/>
<reference evidence="7" key="1">
    <citation type="journal article" date="2022" name="Proc. Natl. Acad. Sci. U.S.A.">
        <title>Life cycle and functional genomics of the unicellular red alga Galdieria for elucidating algal and plant evolution and industrial use.</title>
        <authorList>
            <person name="Hirooka S."/>
            <person name="Itabashi T."/>
            <person name="Ichinose T.M."/>
            <person name="Onuma R."/>
            <person name="Fujiwara T."/>
            <person name="Yamashita S."/>
            <person name="Jong L.W."/>
            <person name="Tomita R."/>
            <person name="Iwane A.H."/>
            <person name="Miyagishima S.Y."/>
        </authorList>
    </citation>
    <scope>NUCLEOTIDE SEQUENCE</scope>
    <source>
        <strain evidence="7">NBRC 102759</strain>
    </source>
</reference>
<dbReference type="AlphaFoldDB" id="A0A9C7Q237"/>
<dbReference type="InterPro" id="IPR007691">
    <property type="entry name" value="LpxD"/>
</dbReference>
<dbReference type="GO" id="GO:0009245">
    <property type="term" value="P:lipid A biosynthetic process"/>
    <property type="evidence" value="ECO:0007669"/>
    <property type="project" value="UniProtKB-KW"/>
</dbReference>
<name>A0A9C7Q237_9RHOD</name>
<dbReference type="GO" id="GO:0016410">
    <property type="term" value="F:N-acyltransferase activity"/>
    <property type="evidence" value="ECO:0007669"/>
    <property type="project" value="InterPro"/>
</dbReference>
<dbReference type="Gene3D" id="2.160.10.10">
    <property type="entry name" value="Hexapeptide repeat proteins"/>
    <property type="match status" value="1"/>
</dbReference>
<accession>A0A9C7Q237</accession>
<dbReference type="SUPFAM" id="SSF51161">
    <property type="entry name" value="Trimeric LpxA-like enzymes"/>
    <property type="match status" value="1"/>
</dbReference>
<proteinExistence type="predicted"/>
<keyword evidence="8" id="KW-1185">Reference proteome</keyword>
<evidence type="ECO:0008006" key="9">
    <source>
        <dbReference type="Google" id="ProtNLM"/>
    </source>
</evidence>
<evidence type="ECO:0000256" key="5">
    <source>
        <dbReference type="ARBA" id="ARBA00023315"/>
    </source>
</evidence>
<dbReference type="PANTHER" id="PTHR43378:SF2">
    <property type="entry name" value="UDP-3-O-ACYLGLUCOSAMINE N-ACYLTRANSFERASE 1, MITOCHONDRIAL-RELATED"/>
    <property type="match status" value="1"/>
</dbReference>
<gene>
    <name evidence="7" type="ORF">GpartN1_g6266.t1</name>
</gene>
<dbReference type="Pfam" id="PF00132">
    <property type="entry name" value="Hexapep"/>
    <property type="match status" value="1"/>
</dbReference>
<dbReference type="Pfam" id="PF14602">
    <property type="entry name" value="Hexapep_2"/>
    <property type="match status" value="1"/>
</dbReference>
<dbReference type="NCBIfam" id="TIGR01853">
    <property type="entry name" value="lipid_A_lpxD"/>
    <property type="match status" value="1"/>
</dbReference>
<dbReference type="NCBIfam" id="NF002060">
    <property type="entry name" value="PRK00892.1"/>
    <property type="match status" value="1"/>
</dbReference>
<keyword evidence="3" id="KW-0808">Transferase</keyword>
<keyword evidence="2" id="KW-0441">Lipid A biosynthesis</keyword>
<keyword evidence="1" id="KW-0444">Lipid biosynthesis</keyword>
<dbReference type="InterPro" id="IPR011004">
    <property type="entry name" value="Trimer_LpxA-like_sf"/>
</dbReference>
<dbReference type="CDD" id="cd03352">
    <property type="entry name" value="LbH_LpxD"/>
    <property type="match status" value="1"/>
</dbReference>
<evidence type="ECO:0000256" key="4">
    <source>
        <dbReference type="ARBA" id="ARBA00023098"/>
    </source>
</evidence>
<feature type="transmembrane region" description="Helical" evidence="6">
    <location>
        <begin position="255"/>
        <end position="274"/>
    </location>
</feature>
<keyword evidence="5" id="KW-0012">Acyltransferase</keyword>